<sequence>MKRAGRMALHELTDDQLRDIGVTRVEAEREVQRSRLLML</sequence>
<evidence type="ECO:0000259" key="1">
    <source>
        <dbReference type="Pfam" id="PF06568"/>
    </source>
</evidence>
<keyword evidence="3" id="KW-1185">Reference proteome</keyword>
<dbReference type="EMBL" id="UEYP01000002">
    <property type="protein sequence ID" value="SSC66547.1"/>
    <property type="molecule type" value="Genomic_DNA"/>
</dbReference>
<dbReference type="Proteomes" id="UP000254764">
    <property type="component" value="Unassembled WGS sequence"/>
</dbReference>
<reference evidence="3" key="1">
    <citation type="submission" date="2018-07" db="EMBL/GenBank/DDBJ databases">
        <authorList>
            <person name="Peiro R."/>
            <person name="Begona"/>
            <person name="Cbmso G."/>
            <person name="Lopez M."/>
            <person name="Gonzalez S."/>
        </authorList>
    </citation>
    <scope>NUCLEOTIDE SEQUENCE [LARGE SCALE GENOMIC DNA]</scope>
</reference>
<feature type="domain" description="YjiS-like" evidence="1">
    <location>
        <begin position="6"/>
        <end position="28"/>
    </location>
</feature>
<evidence type="ECO:0000313" key="2">
    <source>
        <dbReference type="EMBL" id="SSC66547.1"/>
    </source>
</evidence>
<dbReference type="InterPro" id="IPR009506">
    <property type="entry name" value="YjiS-like"/>
</dbReference>
<gene>
    <name evidence="2" type="ORF">RHIZ70_2255</name>
</gene>
<protein>
    <recommendedName>
        <fullName evidence="1">YjiS-like domain-containing protein</fullName>
    </recommendedName>
</protein>
<evidence type="ECO:0000313" key="3">
    <source>
        <dbReference type="Proteomes" id="UP000254764"/>
    </source>
</evidence>
<dbReference type="Pfam" id="PF06568">
    <property type="entry name" value="YjiS-like"/>
    <property type="match status" value="1"/>
</dbReference>
<proteinExistence type="predicted"/>
<accession>A0A376AFW7</accession>
<dbReference type="AlphaFoldDB" id="A0A376AFW7"/>
<organism evidence="2 3">
    <name type="scientific">Ciceribacter selenitireducens ATCC BAA-1503</name>
    <dbReference type="NCBI Taxonomy" id="1336235"/>
    <lineage>
        <taxon>Bacteria</taxon>
        <taxon>Pseudomonadati</taxon>
        <taxon>Pseudomonadota</taxon>
        <taxon>Alphaproteobacteria</taxon>
        <taxon>Hyphomicrobiales</taxon>
        <taxon>Rhizobiaceae</taxon>
        <taxon>Ciceribacter</taxon>
    </lineage>
</organism>
<name>A0A376AFW7_9HYPH</name>